<reference evidence="1 2" key="1">
    <citation type="submission" date="2021-06" db="EMBL/GenBank/DDBJ databases">
        <title>Caerostris extrusa draft genome.</title>
        <authorList>
            <person name="Kono N."/>
            <person name="Arakawa K."/>
        </authorList>
    </citation>
    <scope>NUCLEOTIDE SEQUENCE [LARGE SCALE GENOMIC DNA]</scope>
</reference>
<comment type="caution">
    <text evidence="1">The sequence shown here is derived from an EMBL/GenBank/DDBJ whole genome shotgun (WGS) entry which is preliminary data.</text>
</comment>
<protein>
    <submittedName>
        <fullName evidence="1">Uncharacterized protein</fullName>
    </submittedName>
</protein>
<sequence length="105" mass="11802">MRPFNSLTSLHLRNCGFTLNSLGIPGFFEEQYITFTFIVLEKKLRESVNVILPVSEISYTETGLKIVTLATIGERFPEQHWLHVYTDGSATGADTNTGAEVYSRD</sequence>
<dbReference type="AlphaFoldDB" id="A0AAV4PSL3"/>
<gene>
    <name evidence="1" type="ORF">CEXT_533281</name>
</gene>
<evidence type="ECO:0000313" key="1">
    <source>
        <dbReference type="EMBL" id="GIX98187.1"/>
    </source>
</evidence>
<keyword evidence="2" id="KW-1185">Reference proteome</keyword>
<organism evidence="1 2">
    <name type="scientific">Caerostris extrusa</name>
    <name type="common">Bark spider</name>
    <name type="synonym">Caerostris bankana</name>
    <dbReference type="NCBI Taxonomy" id="172846"/>
    <lineage>
        <taxon>Eukaryota</taxon>
        <taxon>Metazoa</taxon>
        <taxon>Ecdysozoa</taxon>
        <taxon>Arthropoda</taxon>
        <taxon>Chelicerata</taxon>
        <taxon>Arachnida</taxon>
        <taxon>Araneae</taxon>
        <taxon>Araneomorphae</taxon>
        <taxon>Entelegynae</taxon>
        <taxon>Araneoidea</taxon>
        <taxon>Araneidae</taxon>
        <taxon>Caerostris</taxon>
    </lineage>
</organism>
<evidence type="ECO:0000313" key="2">
    <source>
        <dbReference type="Proteomes" id="UP001054945"/>
    </source>
</evidence>
<dbReference type="EMBL" id="BPLR01004875">
    <property type="protein sequence ID" value="GIX98187.1"/>
    <property type="molecule type" value="Genomic_DNA"/>
</dbReference>
<accession>A0AAV4PSL3</accession>
<dbReference type="Proteomes" id="UP001054945">
    <property type="component" value="Unassembled WGS sequence"/>
</dbReference>
<name>A0AAV4PSL3_CAEEX</name>
<proteinExistence type="predicted"/>